<protein>
    <submittedName>
        <fullName evidence="2">Uncharacterized protein</fullName>
    </submittedName>
</protein>
<gene>
    <name evidence="2" type="ORF">PPNO1_LOCUS8828</name>
</gene>
<feature type="region of interest" description="Disordered" evidence="1">
    <location>
        <begin position="212"/>
        <end position="254"/>
    </location>
</feature>
<evidence type="ECO:0000256" key="1">
    <source>
        <dbReference type="SAM" id="MobiDB-lite"/>
    </source>
</evidence>
<keyword evidence="3" id="KW-1185">Reference proteome</keyword>
<dbReference type="AlphaFoldDB" id="A0A9P1HCI4"/>
<evidence type="ECO:0000313" key="3">
    <source>
        <dbReference type="Proteomes" id="UP000838763"/>
    </source>
</evidence>
<dbReference type="OrthoDB" id="5421421at2759"/>
<feature type="compositionally biased region" description="Polar residues" evidence="1">
    <location>
        <begin position="429"/>
        <end position="455"/>
    </location>
</feature>
<feature type="compositionally biased region" description="Basic residues" evidence="1">
    <location>
        <begin position="232"/>
        <end position="242"/>
    </location>
</feature>
<dbReference type="EMBL" id="CALLCH030000019">
    <property type="protein sequence ID" value="CAI4219260.1"/>
    <property type="molecule type" value="Genomic_DNA"/>
</dbReference>
<organism evidence="2 3">
    <name type="scientific">Parascedosporium putredinis</name>
    <dbReference type="NCBI Taxonomy" id="1442378"/>
    <lineage>
        <taxon>Eukaryota</taxon>
        <taxon>Fungi</taxon>
        <taxon>Dikarya</taxon>
        <taxon>Ascomycota</taxon>
        <taxon>Pezizomycotina</taxon>
        <taxon>Sordariomycetes</taxon>
        <taxon>Hypocreomycetidae</taxon>
        <taxon>Microascales</taxon>
        <taxon>Microascaceae</taxon>
        <taxon>Parascedosporium</taxon>
    </lineage>
</organism>
<accession>A0A9P1HCI4</accession>
<feature type="region of interest" description="Disordered" evidence="1">
    <location>
        <begin position="137"/>
        <end position="157"/>
    </location>
</feature>
<feature type="compositionally biased region" description="Polar residues" evidence="1">
    <location>
        <begin position="137"/>
        <end position="147"/>
    </location>
</feature>
<sequence>MTNQTYITPVSARQDCHGLRSPALDCSRPPAQQVCPANYSDNPYTTAVSEEATLALLRNSYYQRRQSVLTPPQVSPFAYPASCEPNLLTPISSASSPPMQHTAKLAQHYTASPTGSGHQQPTPPATTQMYWASTFDVSTTTSQSGSPMPTGPQESTEEQGHFNMAYVTGDPGQDEIPEPPAPYFGHFGVSESRIQTDEDFYPGIGIHPQMMERHSHPQISPPRSKIAEGKVQKKASKPKARPAARPERLEPSDQMQFKPEIPEEERYLLELRMKFKDTKGKTMWDQIGDAFAARFGKKPEKAALQMKLTRAKQRWEDLLRELYFEDEKERYQRIAGKFNERGGGANLGFNANNIECKLVEMGLEDLWLNPDTKARSRRRPAKERGGRGASGRIEFEVRRQQQPMHSFTTEMTDAQREELYRQVDDRTAVDTSNTVTEESSTAYQPSMGGLQTTAGLQHPVNPINQYYSQHPC</sequence>
<name>A0A9P1HCI4_9PEZI</name>
<proteinExistence type="predicted"/>
<feature type="region of interest" description="Disordered" evidence="1">
    <location>
        <begin position="374"/>
        <end position="393"/>
    </location>
</feature>
<reference evidence="2" key="1">
    <citation type="submission" date="2022-11" db="EMBL/GenBank/DDBJ databases">
        <authorList>
            <person name="Scott C."/>
            <person name="Bruce N."/>
        </authorList>
    </citation>
    <scope>NUCLEOTIDE SEQUENCE</scope>
</reference>
<feature type="region of interest" description="Disordered" evidence="1">
    <location>
        <begin position="424"/>
        <end position="456"/>
    </location>
</feature>
<comment type="caution">
    <text evidence="2">The sequence shown here is derived from an EMBL/GenBank/DDBJ whole genome shotgun (WGS) entry which is preliminary data.</text>
</comment>
<dbReference type="Proteomes" id="UP000838763">
    <property type="component" value="Unassembled WGS sequence"/>
</dbReference>
<evidence type="ECO:0000313" key="2">
    <source>
        <dbReference type="EMBL" id="CAI4219260.1"/>
    </source>
</evidence>